<dbReference type="SUPFAM" id="SSF53474">
    <property type="entry name" value="alpha/beta-Hydrolases"/>
    <property type="match status" value="1"/>
</dbReference>
<reference evidence="1 2" key="1">
    <citation type="submission" date="2018-03" db="EMBL/GenBank/DDBJ databases">
        <authorList>
            <person name="Keele B.F."/>
        </authorList>
    </citation>
    <scope>NUCLEOTIDE SEQUENCE [LARGE SCALE GENOMIC DNA]</scope>
    <source>
        <strain evidence="1 2">CECT 8626</strain>
    </source>
</reference>
<dbReference type="InterPro" id="IPR029058">
    <property type="entry name" value="AB_hydrolase_fold"/>
</dbReference>
<dbReference type="EMBL" id="OMOQ01000006">
    <property type="protein sequence ID" value="SPH24949.1"/>
    <property type="molecule type" value="Genomic_DNA"/>
</dbReference>
<protein>
    <recommendedName>
        <fullName evidence="3">Fungal lipase-like domain-containing protein</fullName>
    </recommendedName>
</protein>
<proteinExistence type="predicted"/>
<dbReference type="OrthoDB" id="7857012at2"/>
<dbReference type="Gene3D" id="3.40.50.1820">
    <property type="entry name" value="alpha/beta hydrolase"/>
    <property type="match status" value="1"/>
</dbReference>
<dbReference type="RefSeq" id="WP_108854949.1">
    <property type="nucleotide sequence ID" value="NZ_OMOQ01000006.1"/>
</dbReference>
<evidence type="ECO:0008006" key="3">
    <source>
        <dbReference type="Google" id="ProtNLM"/>
    </source>
</evidence>
<dbReference type="Proteomes" id="UP000244924">
    <property type="component" value="Unassembled WGS sequence"/>
</dbReference>
<dbReference type="AlphaFoldDB" id="A0A2R8BNC2"/>
<evidence type="ECO:0000313" key="2">
    <source>
        <dbReference type="Proteomes" id="UP000244924"/>
    </source>
</evidence>
<keyword evidence="2" id="KW-1185">Reference proteome</keyword>
<gene>
    <name evidence="1" type="ORF">DEA8626_03982</name>
</gene>
<evidence type="ECO:0000313" key="1">
    <source>
        <dbReference type="EMBL" id="SPH24949.1"/>
    </source>
</evidence>
<sequence>MHIETAADLVQRAYDGKLGNRLHMSLDLDGAQAYLLKDKTLVIPGTNELSDWGKFNFDVSNGDSGRVWHAGFLRHAQIVYPFAKAGAAKRVIGHSLGAASAQIVACSLGLPAMCLASPRPLRGKTRFRGEHRVVSLCRFDDAVCYLPFSFLKFRHVGKVHWISPHEPQSEGSHRIADYLRALAQGKTKPKLPETLFA</sequence>
<organism evidence="1 2">
    <name type="scientific">Albidovulum aquaemixtae</name>
    <dbReference type="NCBI Taxonomy" id="1542388"/>
    <lineage>
        <taxon>Bacteria</taxon>
        <taxon>Pseudomonadati</taxon>
        <taxon>Pseudomonadota</taxon>
        <taxon>Alphaproteobacteria</taxon>
        <taxon>Rhodobacterales</taxon>
        <taxon>Paracoccaceae</taxon>
        <taxon>Albidovulum</taxon>
    </lineage>
</organism>
<name>A0A2R8BNC2_9RHOB</name>
<accession>A0A2R8BNC2</accession>